<evidence type="ECO:0000313" key="2">
    <source>
        <dbReference type="EMBL" id="CAD6263235.1"/>
    </source>
</evidence>
<organism evidence="2 3">
    <name type="scientific">Miscanthus lutarioriparius</name>
    <dbReference type="NCBI Taxonomy" id="422564"/>
    <lineage>
        <taxon>Eukaryota</taxon>
        <taxon>Viridiplantae</taxon>
        <taxon>Streptophyta</taxon>
        <taxon>Embryophyta</taxon>
        <taxon>Tracheophyta</taxon>
        <taxon>Spermatophyta</taxon>
        <taxon>Magnoliopsida</taxon>
        <taxon>Liliopsida</taxon>
        <taxon>Poales</taxon>
        <taxon>Poaceae</taxon>
        <taxon>PACMAD clade</taxon>
        <taxon>Panicoideae</taxon>
        <taxon>Andropogonodae</taxon>
        <taxon>Andropogoneae</taxon>
        <taxon>Saccharinae</taxon>
        <taxon>Miscanthus</taxon>
    </lineage>
</organism>
<name>A0A811R205_9POAL</name>
<feature type="compositionally biased region" description="Low complexity" evidence="1">
    <location>
        <begin position="113"/>
        <end position="123"/>
    </location>
</feature>
<protein>
    <recommendedName>
        <fullName evidence="4">Rx N-terminal domain-containing protein</fullName>
    </recommendedName>
</protein>
<dbReference type="PANTHER" id="PTHR33377:SF56">
    <property type="entry name" value="RX N-TERMINAL DOMAIN-CONTAINING PROTEIN"/>
    <property type="match status" value="1"/>
</dbReference>
<dbReference type="PANTHER" id="PTHR33377">
    <property type="entry name" value="OS10G0134700 PROTEIN-RELATED"/>
    <property type="match status" value="1"/>
</dbReference>
<dbReference type="EMBL" id="CAJGYO010000012">
    <property type="protein sequence ID" value="CAD6263235.1"/>
    <property type="molecule type" value="Genomic_DNA"/>
</dbReference>
<reference evidence="2" key="1">
    <citation type="submission" date="2020-10" db="EMBL/GenBank/DDBJ databases">
        <authorList>
            <person name="Han B."/>
            <person name="Lu T."/>
            <person name="Zhao Q."/>
            <person name="Huang X."/>
            <person name="Zhao Y."/>
        </authorList>
    </citation>
    <scope>NUCLEOTIDE SEQUENCE</scope>
</reference>
<dbReference type="Proteomes" id="UP000604825">
    <property type="component" value="Unassembled WGS sequence"/>
</dbReference>
<evidence type="ECO:0000313" key="3">
    <source>
        <dbReference type="Proteomes" id="UP000604825"/>
    </source>
</evidence>
<proteinExistence type="predicted"/>
<evidence type="ECO:0000256" key="1">
    <source>
        <dbReference type="SAM" id="MobiDB-lite"/>
    </source>
</evidence>
<accession>A0A811R205</accession>
<gene>
    <name evidence="2" type="ORF">NCGR_LOCUS46546</name>
</gene>
<dbReference type="AlphaFoldDB" id="A0A811R205"/>
<dbReference type="OrthoDB" id="674144at2759"/>
<comment type="caution">
    <text evidence="2">The sequence shown here is derived from an EMBL/GenBank/DDBJ whole genome shotgun (WGS) entry which is preliminary data.</text>
</comment>
<evidence type="ECO:0008006" key="4">
    <source>
        <dbReference type="Google" id="ProtNLM"/>
    </source>
</evidence>
<keyword evidence="3" id="KW-1185">Reference proteome</keyword>
<sequence length="383" mass="41467">MAENLLSSAASAVTGELTRVLFSGLMGKLDRKDAAAAAAADKKLRRLDMLLIKINSAVEASEKHAIENASLVKWRDRLKEAAAEVGEVLTSFRQRETDDAQAQQHQHQHQHQQDSSSSSSSSTASATATKTLLFSSEEDMERLNYAVERLEDLSCDISIFIKLLKLEILAPAPALTFAEDIGFKRLRSSPAQSNTGDYPPSFKTSDSKMCALPEPAGAGQIQMGPTAAAAAQAAGEGSTLLGRLEEAVSKICRIVELADGRDLSGYEWLAYWAYILREAKCQGCAVLGAISTVAVAVDEVEVARCDDQDDFELGRFVRNMESLAREADSFSDLACLCPTARCTSYLARLACWCPRHNIVVADRVSGTGRIRIGSMYQCLFAAV</sequence>
<feature type="region of interest" description="Disordered" evidence="1">
    <location>
        <begin position="95"/>
        <end position="123"/>
    </location>
</feature>